<dbReference type="SUPFAM" id="SSF103473">
    <property type="entry name" value="MFS general substrate transporter"/>
    <property type="match status" value="1"/>
</dbReference>
<dbReference type="GO" id="GO:0005351">
    <property type="term" value="F:carbohydrate:proton symporter activity"/>
    <property type="evidence" value="ECO:0007669"/>
    <property type="project" value="TreeGrafter"/>
</dbReference>
<keyword evidence="4 8" id="KW-0812">Transmembrane</keyword>
<dbReference type="AlphaFoldDB" id="A0A9W8UPE4"/>
<organism evidence="10 11">
    <name type="scientific">Akanthomyces muscarius</name>
    <name type="common">Entomopathogenic fungus</name>
    <name type="synonym">Lecanicillium muscarium</name>
    <dbReference type="NCBI Taxonomy" id="2231603"/>
    <lineage>
        <taxon>Eukaryota</taxon>
        <taxon>Fungi</taxon>
        <taxon>Dikarya</taxon>
        <taxon>Ascomycota</taxon>
        <taxon>Pezizomycotina</taxon>
        <taxon>Sordariomycetes</taxon>
        <taxon>Hypocreomycetidae</taxon>
        <taxon>Hypocreales</taxon>
        <taxon>Cordycipitaceae</taxon>
        <taxon>Akanthomyces</taxon>
    </lineage>
</organism>
<evidence type="ECO:0000256" key="6">
    <source>
        <dbReference type="ARBA" id="ARBA00023136"/>
    </source>
</evidence>
<dbReference type="PANTHER" id="PTHR48022">
    <property type="entry name" value="PLASTIDIC GLUCOSE TRANSPORTER 4"/>
    <property type="match status" value="1"/>
</dbReference>
<dbReference type="RefSeq" id="XP_056055965.1">
    <property type="nucleotide sequence ID" value="XM_056199083.1"/>
</dbReference>
<dbReference type="PROSITE" id="PS50850">
    <property type="entry name" value="MFS"/>
    <property type="match status" value="1"/>
</dbReference>
<accession>A0A9W8UPE4</accession>
<protein>
    <recommendedName>
        <fullName evidence="9">Major facilitator superfamily (MFS) profile domain-containing protein</fullName>
    </recommendedName>
</protein>
<feature type="transmembrane region" description="Helical" evidence="8">
    <location>
        <begin position="229"/>
        <end position="254"/>
    </location>
</feature>
<dbReference type="GeneID" id="80888226"/>
<dbReference type="FunFam" id="1.20.1250.20:FF:000078">
    <property type="entry name" value="MFS maltose transporter, putative"/>
    <property type="match status" value="1"/>
</dbReference>
<evidence type="ECO:0000256" key="4">
    <source>
        <dbReference type="ARBA" id="ARBA00022692"/>
    </source>
</evidence>
<evidence type="ECO:0000313" key="11">
    <source>
        <dbReference type="Proteomes" id="UP001144673"/>
    </source>
</evidence>
<name>A0A9W8UPE4_AKAMU</name>
<reference evidence="10" key="1">
    <citation type="journal article" date="2023" name="Access Microbiol">
        <title>De-novo genome assembly for Akanthomyces muscarius, a biocontrol agent of insect agricultural pests.</title>
        <authorList>
            <person name="Erdos Z."/>
            <person name="Studholme D.J."/>
            <person name="Raymond B."/>
            <person name="Sharma M."/>
        </authorList>
    </citation>
    <scope>NUCLEOTIDE SEQUENCE</scope>
    <source>
        <strain evidence="10">Ve6</strain>
    </source>
</reference>
<sequence>MEKSDNEKIEVARRGSDAHADVVAPEIDATRDLTVAEHELGFWAAVRMYPKATFWAMFFCIAVVMAGFDGQIITSFYALPAFQLKYGDRIEKADGTVKYEVAAAWQTGLGMGNPIGQVIGALACSYPLQWFGRRLTLAMCCVWSIGFIFMQFFATSTAMLCAGEVVGGLAYGFYVVIAPTYASEVCPVVLRGFLTASVNLAFVIGQFIAQGCAAGVESRLDQWAYKAPFAVQWVWPVVLLAGLGFAPESPYWLVRCGRKEDARKSLLKLTSAKHSPDVDKILLGIEQTDRLEREYEDSTSYRDCFKGSNLLRTEISVMVYLIQVIGGNPLIGYANYFFEQAGLPSAKAFDMGVGNTALGFVGTILSWPLMNYFLLGRRTIYTGGLGIMTLLLFIIGFLAIPKGNTGAVWALSTLMDIWTFVYQSSVGPICFVIISEISATRLREKTIAISTAVQSAANVVTMVVMPILLNSEKANWGGKTGFLFGGISFLCFVWCFFRLPESQGRTYEELDILFHRRIPARKFKSYDLVAEADEKYTTA</sequence>
<dbReference type="Pfam" id="PF00083">
    <property type="entry name" value="Sugar_tr"/>
    <property type="match status" value="1"/>
</dbReference>
<feature type="transmembrane region" description="Helical" evidence="8">
    <location>
        <begin position="165"/>
        <end position="182"/>
    </location>
</feature>
<comment type="subcellular location">
    <subcellularLocation>
        <location evidence="1">Membrane</location>
        <topology evidence="1">Multi-pass membrane protein</topology>
    </subcellularLocation>
</comment>
<evidence type="ECO:0000256" key="2">
    <source>
        <dbReference type="ARBA" id="ARBA00010992"/>
    </source>
</evidence>
<evidence type="ECO:0000256" key="7">
    <source>
        <dbReference type="RuleBase" id="RU003346"/>
    </source>
</evidence>
<dbReference type="InterPro" id="IPR003663">
    <property type="entry name" value="Sugar/inositol_transpt"/>
</dbReference>
<dbReference type="InterPro" id="IPR050360">
    <property type="entry name" value="MFS_Sugar_Transporters"/>
</dbReference>
<feature type="transmembrane region" description="Helical" evidence="8">
    <location>
        <begin position="381"/>
        <end position="400"/>
    </location>
</feature>
<dbReference type="NCBIfam" id="TIGR00879">
    <property type="entry name" value="SP"/>
    <property type="match status" value="1"/>
</dbReference>
<dbReference type="PANTHER" id="PTHR48022:SF83">
    <property type="entry name" value="MAJOR FACILITATOR SUPERFAMILY (MFS) PROFILE DOMAIN-CONTAINING PROTEIN"/>
    <property type="match status" value="1"/>
</dbReference>
<keyword evidence="3 7" id="KW-0813">Transport</keyword>
<feature type="transmembrane region" description="Helical" evidence="8">
    <location>
        <begin position="315"/>
        <end position="336"/>
    </location>
</feature>
<comment type="caution">
    <text evidence="10">The sequence shown here is derived from an EMBL/GenBank/DDBJ whole genome shotgun (WGS) entry which is preliminary data.</text>
</comment>
<comment type="similarity">
    <text evidence="2 7">Belongs to the major facilitator superfamily. Sugar transporter (TC 2.A.1.1) family.</text>
</comment>
<feature type="transmembrane region" description="Helical" evidence="8">
    <location>
        <begin position="135"/>
        <end position="153"/>
    </location>
</feature>
<evidence type="ECO:0000313" key="10">
    <source>
        <dbReference type="EMBL" id="KAJ4155841.1"/>
    </source>
</evidence>
<keyword evidence="6 8" id="KW-0472">Membrane</keyword>
<dbReference type="InterPro" id="IPR036259">
    <property type="entry name" value="MFS_trans_sf"/>
</dbReference>
<keyword evidence="11" id="KW-1185">Reference proteome</keyword>
<evidence type="ECO:0000259" key="9">
    <source>
        <dbReference type="PROSITE" id="PS50850"/>
    </source>
</evidence>
<dbReference type="GO" id="GO:0016020">
    <property type="term" value="C:membrane"/>
    <property type="evidence" value="ECO:0007669"/>
    <property type="project" value="UniProtKB-SubCell"/>
</dbReference>
<dbReference type="EMBL" id="JAJHUN010000007">
    <property type="protein sequence ID" value="KAJ4155841.1"/>
    <property type="molecule type" value="Genomic_DNA"/>
</dbReference>
<dbReference type="Gene3D" id="1.20.1250.20">
    <property type="entry name" value="MFS general substrate transporter like domains"/>
    <property type="match status" value="1"/>
</dbReference>
<feature type="transmembrane region" description="Helical" evidence="8">
    <location>
        <begin position="54"/>
        <end position="79"/>
    </location>
</feature>
<gene>
    <name evidence="10" type="ORF">LMH87_001067</name>
</gene>
<dbReference type="InterPro" id="IPR020846">
    <property type="entry name" value="MFS_dom"/>
</dbReference>
<keyword evidence="5 8" id="KW-1133">Transmembrane helix</keyword>
<feature type="domain" description="Major facilitator superfamily (MFS) profile" evidence="9">
    <location>
        <begin position="55"/>
        <end position="503"/>
    </location>
</feature>
<dbReference type="KEGG" id="amus:LMH87_001067"/>
<evidence type="ECO:0000256" key="3">
    <source>
        <dbReference type="ARBA" id="ARBA00022448"/>
    </source>
</evidence>
<evidence type="ECO:0000256" key="5">
    <source>
        <dbReference type="ARBA" id="ARBA00022989"/>
    </source>
</evidence>
<dbReference type="InterPro" id="IPR005828">
    <property type="entry name" value="MFS_sugar_transport-like"/>
</dbReference>
<dbReference type="PROSITE" id="PS00217">
    <property type="entry name" value="SUGAR_TRANSPORT_2"/>
    <property type="match status" value="1"/>
</dbReference>
<dbReference type="Proteomes" id="UP001144673">
    <property type="component" value="Chromosome 6"/>
</dbReference>
<proteinExistence type="inferred from homology"/>
<feature type="transmembrane region" description="Helical" evidence="8">
    <location>
        <begin position="446"/>
        <end position="469"/>
    </location>
</feature>
<dbReference type="InterPro" id="IPR005829">
    <property type="entry name" value="Sugar_transporter_CS"/>
</dbReference>
<evidence type="ECO:0000256" key="1">
    <source>
        <dbReference type="ARBA" id="ARBA00004141"/>
    </source>
</evidence>
<feature type="transmembrane region" description="Helical" evidence="8">
    <location>
        <begin position="406"/>
        <end position="434"/>
    </location>
</feature>
<feature type="transmembrane region" description="Helical" evidence="8">
    <location>
        <begin position="356"/>
        <end position="374"/>
    </location>
</feature>
<feature type="transmembrane region" description="Helical" evidence="8">
    <location>
        <begin position="481"/>
        <end position="499"/>
    </location>
</feature>
<evidence type="ECO:0000256" key="8">
    <source>
        <dbReference type="SAM" id="Phobius"/>
    </source>
</evidence>
<feature type="transmembrane region" description="Helical" evidence="8">
    <location>
        <begin position="189"/>
        <end position="209"/>
    </location>
</feature>